<dbReference type="RefSeq" id="WP_349053140.1">
    <property type="nucleotide sequence ID" value="NZ_JBBNPS010000001.1"/>
</dbReference>
<dbReference type="PANTHER" id="PTHR37305">
    <property type="entry name" value="INTEGRAL MEMBRANE PROTEIN-RELATED"/>
    <property type="match status" value="1"/>
</dbReference>
<comment type="caution">
    <text evidence="2">The sequence shown here is derived from an EMBL/GenBank/DDBJ whole genome shotgun (WGS) entry which is preliminary data.</text>
</comment>
<keyword evidence="3" id="KW-1185">Reference proteome</keyword>
<gene>
    <name evidence="2" type="ORF">AAA081_00180</name>
</gene>
<accession>A0ABV1J5E5</accession>
<dbReference type="Proteomes" id="UP001481872">
    <property type="component" value="Unassembled WGS sequence"/>
</dbReference>
<feature type="transmembrane region" description="Helical" evidence="1">
    <location>
        <begin position="14"/>
        <end position="35"/>
    </location>
</feature>
<proteinExistence type="predicted"/>
<evidence type="ECO:0000313" key="2">
    <source>
        <dbReference type="EMBL" id="MEQ3352721.1"/>
    </source>
</evidence>
<sequence>MVFNLEMKNNRGKAFAWFLVLGILTGLLMAFFPLLQDDNLLSLANGFRDGFSENMQPILGFGSEIAFDKFTDYIPFIFQYLGILFGIFAIQLGAKSLSREQSAGTIEYLYANPITRTEIYSGKFTANMLHYGLVLLCVLLVAFASAYVFGIHDVRNLALVLLQVFICLLLLGFEFLCVGFFYSSISSRASHAEGGSLLLFIAIALVWAALIFMGSGTQAIAAFFPFSALNPLSMAGSGDFQWIGMVANIVLGLIFWGLGCIIYKGKELKF</sequence>
<feature type="transmembrane region" description="Helical" evidence="1">
    <location>
        <begin position="73"/>
        <end position="94"/>
    </location>
</feature>
<reference evidence="2 3" key="1">
    <citation type="submission" date="2024-04" db="EMBL/GenBank/DDBJ databases">
        <title>Human intestinal bacterial collection.</title>
        <authorList>
            <person name="Pauvert C."/>
            <person name="Hitch T.C.A."/>
            <person name="Clavel T."/>
        </authorList>
    </citation>
    <scope>NUCLEOTIDE SEQUENCE [LARGE SCALE GENOMIC DNA]</scope>
    <source>
        <strain evidence="2 3">CLA-SR-H026</strain>
    </source>
</reference>
<name>A0ABV1J5E5_9FIRM</name>
<feature type="transmembrane region" description="Helical" evidence="1">
    <location>
        <begin position="197"/>
        <end position="220"/>
    </location>
</feature>
<organism evidence="2 3">
    <name type="scientific">Aedoeadaptatus acetigenes</name>
    <dbReference type="NCBI Taxonomy" id="2981723"/>
    <lineage>
        <taxon>Bacteria</taxon>
        <taxon>Bacillati</taxon>
        <taxon>Bacillota</taxon>
        <taxon>Tissierellia</taxon>
        <taxon>Tissierellales</taxon>
        <taxon>Peptoniphilaceae</taxon>
        <taxon>Aedoeadaptatus</taxon>
    </lineage>
</organism>
<feature type="transmembrane region" description="Helical" evidence="1">
    <location>
        <begin position="129"/>
        <end position="151"/>
    </location>
</feature>
<feature type="transmembrane region" description="Helical" evidence="1">
    <location>
        <begin position="157"/>
        <end position="185"/>
    </location>
</feature>
<dbReference type="PANTHER" id="PTHR37305:SF1">
    <property type="entry name" value="MEMBRANE PROTEIN"/>
    <property type="match status" value="1"/>
</dbReference>
<dbReference type="Pfam" id="PF12679">
    <property type="entry name" value="ABC2_membrane_2"/>
    <property type="match status" value="1"/>
</dbReference>
<evidence type="ECO:0000256" key="1">
    <source>
        <dbReference type="SAM" id="Phobius"/>
    </source>
</evidence>
<keyword evidence="1" id="KW-0812">Transmembrane</keyword>
<feature type="transmembrane region" description="Helical" evidence="1">
    <location>
        <begin position="240"/>
        <end position="263"/>
    </location>
</feature>
<protein>
    <submittedName>
        <fullName evidence="2">ABC transporter permease subunit</fullName>
    </submittedName>
</protein>
<keyword evidence="1" id="KW-1133">Transmembrane helix</keyword>
<evidence type="ECO:0000313" key="3">
    <source>
        <dbReference type="Proteomes" id="UP001481872"/>
    </source>
</evidence>
<dbReference type="EMBL" id="JBBNPS010000001">
    <property type="protein sequence ID" value="MEQ3352721.1"/>
    <property type="molecule type" value="Genomic_DNA"/>
</dbReference>
<keyword evidence="1" id="KW-0472">Membrane</keyword>